<dbReference type="GO" id="GO:0004866">
    <property type="term" value="F:endopeptidase inhibitor activity"/>
    <property type="evidence" value="ECO:0007669"/>
    <property type="project" value="UniProtKB-UniRule"/>
</dbReference>
<dbReference type="Proteomes" id="UP000324285">
    <property type="component" value="Chromosome"/>
</dbReference>
<evidence type="ECO:0000259" key="7">
    <source>
        <dbReference type="SMART" id="SM00223"/>
    </source>
</evidence>
<dbReference type="InterPro" id="IPR041203">
    <property type="entry name" value="Bact_A2M_MG5"/>
</dbReference>
<proteinExistence type="inferred from homology"/>
<feature type="chain" id="PRO_5023079195" description="Alpha-2-macroglobulin" evidence="6">
    <location>
        <begin position="21"/>
        <end position="1682"/>
    </location>
</feature>
<feature type="domain" description="Alpha-2-macroglobulin bait region" evidence="8">
    <location>
        <begin position="780"/>
        <end position="924"/>
    </location>
</feature>
<feature type="domain" description="Apple" evidence="7">
    <location>
        <begin position="35"/>
        <end position="101"/>
    </location>
</feature>
<dbReference type="Gene3D" id="1.50.10.20">
    <property type="match status" value="1"/>
</dbReference>
<dbReference type="SUPFAM" id="SSF48239">
    <property type="entry name" value="Terpenoid cyclases/Protein prenyltransferases"/>
    <property type="match status" value="1"/>
</dbReference>
<keyword evidence="4" id="KW-1003">Cell membrane</keyword>
<evidence type="ECO:0000256" key="2">
    <source>
        <dbReference type="ARBA" id="ARBA00022737"/>
    </source>
</evidence>
<evidence type="ECO:0000256" key="4">
    <source>
        <dbReference type="PIRNR" id="PIRNR038980"/>
    </source>
</evidence>
<dbReference type="Pfam" id="PF14295">
    <property type="entry name" value="PAN_4"/>
    <property type="match status" value="1"/>
</dbReference>
<dbReference type="InterPro" id="IPR026284">
    <property type="entry name" value="A2MG_proteobact"/>
</dbReference>
<comment type="similarity">
    <text evidence="1">Belongs to the protease inhibitor I39 (alpha-2-macroglobulin) family. Bacterial alpha-2-macroglobulin subfamily.</text>
</comment>
<dbReference type="InterPro" id="IPR008930">
    <property type="entry name" value="Terpenoid_cyclase/PrenylTrfase"/>
</dbReference>
<dbReference type="SMART" id="SM01360">
    <property type="entry name" value="A2M"/>
    <property type="match status" value="1"/>
</dbReference>
<dbReference type="Pfam" id="PF01835">
    <property type="entry name" value="MG2"/>
    <property type="match status" value="1"/>
</dbReference>
<dbReference type="PANTHER" id="PTHR40094">
    <property type="entry name" value="ALPHA-2-MACROGLOBULIN HOMOLOG"/>
    <property type="match status" value="1"/>
</dbReference>
<keyword evidence="2" id="KW-0677">Repeat</keyword>
<evidence type="ECO:0000259" key="8">
    <source>
        <dbReference type="SMART" id="SM01359"/>
    </source>
</evidence>
<sequence length="1682" mass="182647">MKRYLLVVLCWLVTTAPGLAQQSEQGPLPERRIEYQRDIDFAGHDIRSIFETDLGYCANACREDEDCQAFTFNLRAGACFLKSDVTETPAFKGALSGTLEETPSELLDNARQQREVAFIRDDEWQRAGRLYRHLERHVRLSSRPDLRQAILGNDVDAWLSLQHFAADGGSSRPDFLRSWAYDEMAFLANAWVRAVNSEDKVTALEAITTELEKSPERGPAILAAHRLLAKFSGDEQRLHQAQITYGPRVLESQAEADSVSPRFCAEYSEPLREDGFLYGDYVRVKGVTVDVTAEGQRLCIAGLEHGRDYHITLRKGLPAASGERTARTETFDILMPDRPPSVRFSGRGYVLPFSQAKSIPITAVNVDKVELRIFHLPQRGRPALLTASSTDGTDFNFVNLREAGFDLSDRGVAGTPAPDTVNLFATTERGIYRPGDSVYITALMRDLESRAMEKLPLTVIVQRPDGKEASRHTLEDQGAGGRVLSLPLPTDAMRGLWKLRFHVDPQADMLGEVGFLVEDFVPERIDFTLKSDEALVASKVPPRVAVAAHYLYGAVGANLPISGTVVRRPATGLAQYPGFHFGMPATEDQATSAVLPGGLTTDEAGKAMVSLPLPPSASVGQPEELALAMRLREGSGRPVERRLTLPMALESPVIGLKPLFERMAAENSDAHFDVIALDNDRQRMKLGPVEWTLSRIEHDYQWYRVNGEWGYSPVERRTRAATGSLEVAADAKTTLSAPVTWGEYELELRTTGDDAPVLTRHTFWAGYYGGAGTPDTPERLDTGVDQANYRHGDEVKLRFDARTPGIAFVRVFNGQLVERRRFEVVQGTNELALKVSKKWGTGAYLVTSLVTPSSESDGRNPRRAIGVNWVSVDTAQRTLDLSLQPQAPLRPRQNGTLRLSVDSAPAGETIYATVAMVDLGILNLTGYKAPQPEQHFFGQRRFAFDMRDLYGRLIDDIPGALATLREGGDSNAPAQAPGPKREEYVTLFSGLVTLDDNGEADIDLPLPAFNGTVRAMAQAWSQSALGSHSEDLIVRDPIVATGHAPSFLAPGDNTRLRLELAHAEGPVGKVGVEIATKGPVALAGTNTAEVELDEQERTTLEFDIQASESGTDSGQQGELGIQVTTPAGQQLAQQLPIAVKRNDLPIQRRHVGQLGKGDVLQLPDSLTSGMAADATLSISFGPLAHFNLAGLAHALETEPRSCTEQIVSSIEPLLSARRWLSSESQELADDRLAQGVERVLSRQAASGAFGLWAPGSQDFWLDAYTTEFLLRVREAGADVPERVLSSALRNLQNKVNGASGSRESLSAAAYALYVLSQAGEVRASDVRYFADAYSRADVARGHGGLDAAYLGAALHAVGDPQRANQLFRAAFDELSLGHDYHAYSRSGDIYASRGRDLMIAHRLALASGFDVDDVAGVDMDSVDTAMSSAGDGNTQERASALRLAATLLEGEATPAYTEQMSLAQYLASPPHNPLDKVTPVAVTLNGVPTGKVERQSSGVEISRHYYSFEGEPVDVADVTLNDKLVVVLKVTPLGMSQGQLAIEDPLPAGFQIDNPSVLASGDTRALEWFPGGMDPTYAEFGSERFFAAVTLDERKPFQLAYVVRAIQPGSFHHPAAHVQDMYVPRFHANTADGRVVISGSHSERSEGTGTGNVGTEGEGAGTAEDGPEDGPEDSTEGAEGDR</sequence>
<dbReference type="KEGG" id="hbh:E4T21_11675"/>
<dbReference type="CDD" id="cd02891">
    <property type="entry name" value="A2M_like"/>
    <property type="match status" value="1"/>
</dbReference>
<dbReference type="InterPro" id="IPR041246">
    <property type="entry name" value="Bact_MG10"/>
</dbReference>
<evidence type="ECO:0000256" key="5">
    <source>
        <dbReference type="SAM" id="MobiDB-lite"/>
    </source>
</evidence>
<reference evidence="10" key="1">
    <citation type="submission" date="2021-02" db="EMBL/GenBank/DDBJ databases">
        <title>Strain Y2R2, a novel species of the genus Halomonas.</title>
        <authorList>
            <person name="Huang H."/>
        </authorList>
    </citation>
    <scope>NUCLEOTIDE SEQUENCE</scope>
    <source>
        <strain evidence="10">Y2R2</strain>
    </source>
</reference>
<dbReference type="EMBL" id="CP038437">
    <property type="protein sequence ID" value="QEM82134.1"/>
    <property type="molecule type" value="Genomic_DNA"/>
</dbReference>
<keyword evidence="4" id="KW-0646">Protease inhibitor</keyword>
<dbReference type="Gene3D" id="2.60.40.1930">
    <property type="match status" value="1"/>
</dbReference>
<evidence type="ECO:0000256" key="6">
    <source>
        <dbReference type="SAM" id="SignalP"/>
    </source>
</evidence>
<dbReference type="Pfam" id="PF17973">
    <property type="entry name" value="bMG10"/>
    <property type="match status" value="1"/>
</dbReference>
<evidence type="ECO:0000313" key="10">
    <source>
        <dbReference type="EMBL" id="QEM82134.1"/>
    </source>
</evidence>
<evidence type="ECO:0000259" key="9">
    <source>
        <dbReference type="SMART" id="SM01360"/>
    </source>
</evidence>
<name>A0A5C1NG41_9GAMM</name>
<dbReference type="SMART" id="SM00223">
    <property type="entry name" value="APPLE"/>
    <property type="match status" value="1"/>
</dbReference>
<dbReference type="InterPro" id="IPR002890">
    <property type="entry name" value="MG2"/>
</dbReference>
<keyword evidence="6" id="KW-0732">Signal</keyword>
<keyword evidence="4" id="KW-0472">Membrane</keyword>
<accession>A0A5C1NG41</accession>
<evidence type="ECO:0000256" key="1">
    <source>
        <dbReference type="ARBA" id="ARBA00010556"/>
    </source>
</evidence>
<feature type="region of interest" description="Disordered" evidence="5">
    <location>
        <begin position="1638"/>
        <end position="1682"/>
    </location>
</feature>
<feature type="domain" description="Alpha-2-macroglobulin" evidence="9">
    <location>
        <begin position="986"/>
        <end position="1074"/>
    </location>
</feature>
<gene>
    <name evidence="10" type="ORF">E4T21_11675</name>
</gene>
<dbReference type="InterPro" id="IPR041462">
    <property type="entry name" value="Bact_A2M_MG6"/>
</dbReference>
<dbReference type="InterPro" id="IPR000177">
    <property type="entry name" value="Apple"/>
</dbReference>
<keyword evidence="3" id="KW-1015">Disulfide bond</keyword>
<dbReference type="InterPro" id="IPR051802">
    <property type="entry name" value="YfhM-like"/>
</dbReference>
<dbReference type="InterPro" id="IPR001599">
    <property type="entry name" value="Macroglobln_a2"/>
</dbReference>
<feature type="compositionally biased region" description="Gly residues" evidence="5">
    <location>
        <begin position="1648"/>
        <end position="1660"/>
    </location>
</feature>
<comment type="function">
    <text evidence="4">Protects the bacterial cell from host peptidases.</text>
</comment>
<dbReference type="InterPro" id="IPR011625">
    <property type="entry name" value="A2M_N_BRD"/>
</dbReference>
<dbReference type="GO" id="GO:0005615">
    <property type="term" value="C:extracellular space"/>
    <property type="evidence" value="ECO:0007669"/>
    <property type="project" value="InterPro"/>
</dbReference>
<dbReference type="Pfam" id="PF17962">
    <property type="entry name" value="bMG6"/>
    <property type="match status" value="1"/>
</dbReference>
<dbReference type="PIRSF" id="PIRSF038980">
    <property type="entry name" value="A2M_bac"/>
    <property type="match status" value="1"/>
</dbReference>
<organism evidence="10 11">
    <name type="scientific">Halomonas binhaiensis</name>
    <dbReference type="NCBI Taxonomy" id="2562282"/>
    <lineage>
        <taxon>Bacteria</taxon>
        <taxon>Pseudomonadati</taxon>
        <taxon>Pseudomonadota</taxon>
        <taxon>Gammaproteobacteria</taxon>
        <taxon>Oceanospirillales</taxon>
        <taxon>Halomonadaceae</taxon>
        <taxon>Halomonas</taxon>
    </lineage>
</organism>
<dbReference type="RefSeq" id="WP_149285144.1">
    <property type="nucleotide sequence ID" value="NZ_CP038437.2"/>
</dbReference>
<keyword evidence="11" id="KW-1185">Reference proteome</keyword>
<dbReference type="Pfam" id="PF17972">
    <property type="entry name" value="bMG5"/>
    <property type="match status" value="1"/>
</dbReference>
<evidence type="ECO:0000313" key="11">
    <source>
        <dbReference type="Proteomes" id="UP000324285"/>
    </source>
</evidence>
<dbReference type="GO" id="GO:0006508">
    <property type="term" value="P:proteolysis"/>
    <property type="evidence" value="ECO:0007669"/>
    <property type="project" value="InterPro"/>
</dbReference>
<dbReference type="Pfam" id="PF07703">
    <property type="entry name" value="A2M_BRD"/>
    <property type="match status" value="1"/>
</dbReference>
<dbReference type="Gene3D" id="3.50.4.10">
    <property type="entry name" value="Hepatocyte Growth Factor"/>
    <property type="match status" value="1"/>
</dbReference>
<dbReference type="SMART" id="SM01359">
    <property type="entry name" value="A2M_N_2"/>
    <property type="match status" value="1"/>
</dbReference>
<evidence type="ECO:0000256" key="3">
    <source>
        <dbReference type="ARBA" id="ARBA00023157"/>
    </source>
</evidence>
<feature type="compositionally biased region" description="Acidic residues" evidence="5">
    <location>
        <begin position="1665"/>
        <end position="1682"/>
    </location>
</feature>
<dbReference type="Pfam" id="PF07678">
    <property type="entry name" value="TED_complement"/>
    <property type="match status" value="1"/>
</dbReference>
<protein>
    <recommendedName>
        <fullName evidence="4">Alpha-2-macroglobulin</fullName>
    </recommendedName>
</protein>
<dbReference type="CDD" id="cd01100">
    <property type="entry name" value="APPLE_Factor_XI_like"/>
    <property type="match status" value="1"/>
</dbReference>
<dbReference type="InterPro" id="IPR011626">
    <property type="entry name" value="Alpha-macroglobulin_TED"/>
</dbReference>
<dbReference type="InterPro" id="IPR003609">
    <property type="entry name" value="Pan_app"/>
</dbReference>
<feature type="signal peptide" evidence="6">
    <location>
        <begin position="1"/>
        <end position="20"/>
    </location>
</feature>
<dbReference type="OrthoDB" id="9767116at2"/>
<dbReference type="PANTHER" id="PTHR40094:SF1">
    <property type="entry name" value="UBIQUITIN DOMAIN-CONTAINING PROTEIN"/>
    <property type="match status" value="1"/>
</dbReference>